<comment type="cofactor">
    <cofactor evidence="1">
        <name>FMN</name>
        <dbReference type="ChEBI" id="CHEBI:58210"/>
    </cofactor>
</comment>
<dbReference type="Pfam" id="PF01207">
    <property type="entry name" value="Dus"/>
    <property type="match status" value="1"/>
</dbReference>
<evidence type="ECO:0000256" key="3">
    <source>
        <dbReference type="ARBA" id="ARBA00022643"/>
    </source>
</evidence>
<dbReference type="Pfam" id="PF00035">
    <property type="entry name" value="dsrm"/>
    <property type="match status" value="1"/>
</dbReference>
<evidence type="ECO:0000256" key="5">
    <source>
        <dbReference type="ARBA" id="ARBA00023002"/>
    </source>
</evidence>
<evidence type="ECO:0008006" key="10">
    <source>
        <dbReference type="Google" id="ProtNLM"/>
    </source>
</evidence>
<dbReference type="InterPro" id="IPR018517">
    <property type="entry name" value="tRNA_hU_synthase_CS"/>
</dbReference>
<dbReference type="SUPFAM" id="SSF54768">
    <property type="entry name" value="dsRNA-binding domain-like"/>
    <property type="match status" value="1"/>
</dbReference>
<dbReference type="CDD" id="cd02801">
    <property type="entry name" value="DUS_like_FMN"/>
    <property type="match status" value="1"/>
</dbReference>
<keyword evidence="5" id="KW-0560">Oxidoreductase</keyword>
<dbReference type="GO" id="GO:0005737">
    <property type="term" value="C:cytoplasm"/>
    <property type="evidence" value="ECO:0007669"/>
    <property type="project" value="TreeGrafter"/>
</dbReference>
<keyword evidence="3" id="KW-0288">FMN</keyword>
<evidence type="ECO:0000259" key="6">
    <source>
        <dbReference type="Pfam" id="PF00035"/>
    </source>
</evidence>
<evidence type="ECO:0000256" key="4">
    <source>
        <dbReference type="ARBA" id="ARBA00022694"/>
    </source>
</evidence>
<dbReference type="GO" id="GO:0050660">
    <property type="term" value="F:flavin adenine dinucleotide binding"/>
    <property type="evidence" value="ECO:0007669"/>
    <property type="project" value="InterPro"/>
</dbReference>
<organism evidence="8 9">
    <name type="scientific">Apolygus lucorum</name>
    <name type="common">Small green plant bug</name>
    <name type="synonym">Lygocoris lucorum</name>
    <dbReference type="NCBI Taxonomy" id="248454"/>
    <lineage>
        <taxon>Eukaryota</taxon>
        <taxon>Metazoa</taxon>
        <taxon>Ecdysozoa</taxon>
        <taxon>Arthropoda</taxon>
        <taxon>Hexapoda</taxon>
        <taxon>Insecta</taxon>
        <taxon>Pterygota</taxon>
        <taxon>Neoptera</taxon>
        <taxon>Paraneoptera</taxon>
        <taxon>Hemiptera</taxon>
        <taxon>Heteroptera</taxon>
        <taxon>Panheteroptera</taxon>
        <taxon>Cimicomorpha</taxon>
        <taxon>Miridae</taxon>
        <taxon>Mirini</taxon>
        <taxon>Apolygus</taxon>
    </lineage>
</organism>
<dbReference type="PANTHER" id="PTHR45936">
    <property type="entry name" value="TRNA-DIHYDROURIDINE(20) SYNTHASE [NAD(P)+]-LIKE"/>
    <property type="match status" value="1"/>
</dbReference>
<dbReference type="Gene3D" id="3.30.160.20">
    <property type="match status" value="1"/>
</dbReference>
<evidence type="ECO:0000259" key="7">
    <source>
        <dbReference type="Pfam" id="PF01207"/>
    </source>
</evidence>
<name>A0A8S9Y0I0_APOLU</name>
<reference evidence="8" key="1">
    <citation type="journal article" date="2021" name="Mol. Ecol. Resour.">
        <title>Apolygus lucorum genome provides insights into omnivorousness and mesophyll feeding.</title>
        <authorList>
            <person name="Liu Y."/>
            <person name="Liu H."/>
            <person name="Wang H."/>
            <person name="Huang T."/>
            <person name="Liu B."/>
            <person name="Yang B."/>
            <person name="Yin L."/>
            <person name="Li B."/>
            <person name="Zhang Y."/>
            <person name="Zhang S."/>
            <person name="Jiang F."/>
            <person name="Zhang X."/>
            <person name="Ren Y."/>
            <person name="Wang B."/>
            <person name="Wang S."/>
            <person name="Lu Y."/>
            <person name="Wu K."/>
            <person name="Fan W."/>
            <person name="Wang G."/>
        </authorList>
    </citation>
    <scope>NUCLEOTIDE SEQUENCE</scope>
    <source>
        <strain evidence="8">12Hb</strain>
    </source>
</reference>
<evidence type="ECO:0000313" key="8">
    <source>
        <dbReference type="EMBL" id="KAF6214800.1"/>
    </source>
</evidence>
<evidence type="ECO:0000313" key="9">
    <source>
        <dbReference type="Proteomes" id="UP000466442"/>
    </source>
</evidence>
<dbReference type="PANTHER" id="PTHR45936:SF1">
    <property type="entry name" value="TRNA-DIHYDROURIDINE(20) SYNTHASE [NAD(P)+]-LIKE"/>
    <property type="match status" value="1"/>
</dbReference>
<dbReference type="PROSITE" id="PS01136">
    <property type="entry name" value="UPF0034"/>
    <property type="match status" value="1"/>
</dbReference>
<keyword evidence="2" id="KW-0285">Flavoprotein</keyword>
<evidence type="ECO:0000256" key="1">
    <source>
        <dbReference type="ARBA" id="ARBA00001917"/>
    </source>
</evidence>
<dbReference type="EMBL" id="WIXP02000002">
    <property type="protein sequence ID" value="KAF6214800.1"/>
    <property type="molecule type" value="Genomic_DNA"/>
</dbReference>
<feature type="domain" description="DRBM" evidence="6">
    <location>
        <begin position="369"/>
        <end position="428"/>
    </location>
</feature>
<dbReference type="InterPro" id="IPR035587">
    <property type="entry name" value="DUS-like_FMN-bd"/>
</dbReference>
<keyword evidence="4" id="KW-0819">tRNA processing</keyword>
<dbReference type="InterPro" id="IPR014720">
    <property type="entry name" value="dsRBD_dom"/>
</dbReference>
<dbReference type="OrthoDB" id="10262250at2759"/>
<dbReference type="GO" id="GO:0010468">
    <property type="term" value="P:regulation of gene expression"/>
    <property type="evidence" value="ECO:0007669"/>
    <property type="project" value="UniProtKB-ARBA"/>
</dbReference>
<dbReference type="InterPro" id="IPR013785">
    <property type="entry name" value="Aldolase_TIM"/>
</dbReference>
<proteinExistence type="predicted"/>
<comment type="caution">
    <text evidence="8">The sequence shown here is derived from an EMBL/GenBank/DDBJ whole genome shotgun (WGS) entry which is preliminary data.</text>
</comment>
<gene>
    <name evidence="8" type="ORF">GE061_009543</name>
</gene>
<dbReference type="InterPro" id="IPR052582">
    <property type="entry name" value="tRNA-DUS-like"/>
</dbReference>
<dbReference type="GO" id="GO:0017150">
    <property type="term" value="F:tRNA dihydrouridine synthase activity"/>
    <property type="evidence" value="ECO:0007669"/>
    <property type="project" value="InterPro"/>
</dbReference>
<evidence type="ECO:0000256" key="2">
    <source>
        <dbReference type="ARBA" id="ARBA00022630"/>
    </source>
</evidence>
<dbReference type="Proteomes" id="UP000466442">
    <property type="component" value="Unassembled WGS sequence"/>
</dbReference>
<dbReference type="AlphaFoldDB" id="A0A8S9Y0I0"/>
<dbReference type="Gene3D" id="3.20.20.70">
    <property type="entry name" value="Aldolase class I"/>
    <property type="match status" value="1"/>
</dbReference>
<dbReference type="SUPFAM" id="SSF51395">
    <property type="entry name" value="FMN-linked oxidoreductases"/>
    <property type="match status" value="1"/>
</dbReference>
<dbReference type="CDD" id="cd19871">
    <property type="entry name" value="DSRM_DUS2L"/>
    <property type="match status" value="1"/>
</dbReference>
<dbReference type="GO" id="GO:0000049">
    <property type="term" value="F:tRNA binding"/>
    <property type="evidence" value="ECO:0007669"/>
    <property type="project" value="InterPro"/>
</dbReference>
<feature type="domain" description="DUS-like FMN-binding" evidence="7">
    <location>
        <begin position="13"/>
        <end position="260"/>
    </location>
</feature>
<accession>A0A8S9Y0I0</accession>
<keyword evidence="9" id="KW-1185">Reference proteome</keyword>
<sequence>MTKYQDMYKGKNILAPMVRIGTLPMRLLALENGADLVYTEELIDWKLLRSFRRENPALGTIDFVDRSDGTVIFRTCERERGRVILQIGTCDPERAFQVARLIENDVAGIDINMGCPKEFSLKGGMGAALLSKPEKAKDILIKLVNGIRRPITCKIRVFTDEDKTLELCKEFESCGIAAIAVHGRTKDERQQHPNRNDLLKKISRALSIPVIANGGSREIEKFEDIAKFRKASGCTSVMLARSAEWNASVFRKEGKLPLDYMIRSYLKLAIDYDNSPSNTKYCIQNMLRELQESELGKKFLDTQTLSQMSELWGLSEYYKERSEKLSDCGLIGRRDVVPEGYKRPCLDSDVIEMECAFIRNLYPTDPELPKTKLLTWAKEKGHKNPTYKTEQVDKLFKAVVCINNKKYSSTFWEKSKRRAEQGAAIVCLCDNGVFDKTVLRENGVLR</sequence>
<dbReference type="InterPro" id="IPR044463">
    <property type="entry name" value="DUS2_DSRM"/>
</dbReference>
<protein>
    <recommendedName>
        <fullName evidence="10">DRBM domain-containing protein</fullName>
    </recommendedName>
</protein>